<proteinExistence type="predicted"/>
<dbReference type="PANTHER" id="PTHR37574">
    <property type="entry name" value="LIPASE B"/>
    <property type="match status" value="1"/>
</dbReference>
<evidence type="ECO:0000313" key="3">
    <source>
        <dbReference type="Proteomes" id="UP000503462"/>
    </source>
</evidence>
<dbReference type="EMBL" id="CP051142">
    <property type="protein sequence ID" value="QIX00790.1"/>
    <property type="molecule type" value="Genomic_DNA"/>
</dbReference>
<dbReference type="AlphaFoldDB" id="A0A6H0Y2C6"/>
<dbReference type="PANTHER" id="PTHR37574:SF1">
    <property type="entry name" value="LIPASE B"/>
    <property type="match status" value="1"/>
</dbReference>
<evidence type="ECO:0008006" key="4">
    <source>
        <dbReference type="Google" id="ProtNLM"/>
    </source>
</evidence>
<feature type="signal peptide" evidence="1">
    <location>
        <begin position="1"/>
        <end position="16"/>
    </location>
</feature>
<dbReference type="OrthoDB" id="4605274at2759"/>
<dbReference type="Gene3D" id="3.40.50.1820">
    <property type="entry name" value="alpha/beta hydrolase"/>
    <property type="match status" value="1"/>
</dbReference>
<organism evidence="2 3">
    <name type="scientific">Peltaster fructicola</name>
    <dbReference type="NCBI Taxonomy" id="286661"/>
    <lineage>
        <taxon>Eukaryota</taxon>
        <taxon>Fungi</taxon>
        <taxon>Dikarya</taxon>
        <taxon>Ascomycota</taxon>
        <taxon>Pezizomycotina</taxon>
        <taxon>Dothideomycetes</taxon>
        <taxon>Dothideomycetes incertae sedis</taxon>
        <taxon>Peltaster</taxon>
    </lineage>
</organism>
<dbReference type="SUPFAM" id="SSF53474">
    <property type="entry name" value="alpha/beta-Hydrolases"/>
    <property type="match status" value="1"/>
</dbReference>
<keyword evidence="3" id="KW-1185">Reference proteome</keyword>
<reference evidence="2 3" key="1">
    <citation type="journal article" date="2016" name="Sci. Rep.">
        <title>Peltaster fructicola genome reveals evolution from an invasive phytopathogen to an ectophytic parasite.</title>
        <authorList>
            <person name="Xu C."/>
            <person name="Chen H."/>
            <person name="Gleason M.L."/>
            <person name="Xu J.R."/>
            <person name="Liu H."/>
            <person name="Zhang R."/>
            <person name="Sun G."/>
        </authorList>
    </citation>
    <scope>NUCLEOTIDE SEQUENCE [LARGE SCALE GENOMIC DNA]</scope>
    <source>
        <strain evidence="2 3">LNHT1506</strain>
    </source>
</reference>
<name>A0A6H0Y2C6_9PEZI</name>
<evidence type="ECO:0000256" key="1">
    <source>
        <dbReference type="SAM" id="SignalP"/>
    </source>
</evidence>
<dbReference type="InterPro" id="IPR053228">
    <property type="entry name" value="Stereospecific_Lipase"/>
</dbReference>
<dbReference type="Proteomes" id="UP000503462">
    <property type="component" value="Chromosome 4"/>
</dbReference>
<accession>A0A6H0Y2C6</accession>
<dbReference type="InterPro" id="IPR029058">
    <property type="entry name" value="AB_hydrolase_fold"/>
</dbReference>
<evidence type="ECO:0000313" key="2">
    <source>
        <dbReference type="EMBL" id="QIX00790.1"/>
    </source>
</evidence>
<feature type="chain" id="PRO_5026325535" description="AB hydrolase-1 domain-containing protein" evidence="1">
    <location>
        <begin position="17"/>
        <end position="334"/>
    </location>
</feature>
<gene>
    <name evidence="2" type="ORF">AMS68_006307</name>
</gene>
<sequence>MYVLSWLFSFGVLASAAPIVELVTRDAPTFIYAGDAPYSVDPTTLAAALHCPNGNPAGGRKPVLLVHGTAASGSDTWLWTYVPALQATGQYTACYLELPNRAGVDMQVSAEYVAYGIHYMSQLSGGQKTAVITHSQGGPDTQWAFAYWPSTWAKTSYYLPLSPDLLGVTYAKLVFLAICPGYMCEPSIWQQLTGSKFLTALRQHNFKANVPSTLTWTINDEIVTPPQQNAQLPGGTTIGVQELCPGRVIDHIYIIADAVAYAIVTDALNNGGTGDKARILKNNPSLCSQQTAPGMNPSAFNATALVVNGALSGFLLDTARVPAEPPLMPYVVNN</sequence>
<keyword evidence="1" id="KW-0732">Signal</keyword>
<protein>
    <recommendedName>
        <fullName evidence="4">AB hydrolase-1 domain-containing protein</fullName>
    </recommendedName>
</protein>